<dbReference type="Gene3D" id="2.80.10.50">
    <property type="match status" value="3"/>
</dbReference>
<dbReference type="SMART" id="SM00458">
    <property type="entry name" value="RICIN"/>
    <property type="match status" value="3"/>
</dbReference>
<evidence type="ECO:0000259" key="2">
    <source>
        <dbReference type="SMART" id="SM00458"/>
    </source>
</evidence>
<organism evidence="3 4">
    <name type="scientific">Spartinivicinus poritis</name>
    <dbReference type="NCBI Taxonomy" id="2994640"/>
    <lineage>
        <taxon>Bacteria</taxon>
        <taxon>Pseudomonadati</taxon>
        <taxon>Pseudomonadota</taxon>
        <taxon>Gammaproteobacteria</taxon>
        <taxon>Oceanospirillales</taxon>
        <taxon>Zooshikellaceae</taxon>
        <taxon>Spartinivicinus</taxon>
    </lineage>
</organism>
<sequence>MHYKMYPVVSSLFLVNSFLSTVIVIWFLSLVTLSQLVAANERLGAEVLPSSLSTRPIIHEKSPPIPKRPEKEIALLQFANDLCLEVLWSNSDNYTPVKLGSCINAKHQKWWFDDQNRLHSQLADGKCLQFLAASSINPVGLVFINECSDSPAQQWQFQAGQLVAVANNQRLIAFDNNAGSQLSLVAAEDAPGQQWQFKVINQQILSKQLQSVDKTSLSSVTGFVPIKFRENLCLSVAGGLVNADAPVVIEQCDNSLNQQWQIDRFGRLRPQHSVDKCLDPGKKSTLAAVMTAMQPCNHQLSQRWRIENGIISNLANKQLVLDVESNKPNARVLARVKGSWQWQTPTVQQIKQKPLMGENIIEQAKDFLSDKLYQAILFGNNLCLDLYREIDQKNTLQLWHCNEPNLQLWWLDSDGRLHPQRDKNKCLSLVDEQSNQQKVTLQTCNMDKQQLWRITKGDMVSQLDPTLSLTALGIHGGAKVTVKVLPHWRVSFAKEALTY</sequence>
<evidence type="ECO:0000256" key="1">
    <source>
        <dbReference type="SAM" id="Phobius"/>
    </source>
</evidence>
<keyword evidence="1" id="KW-0812">Transmembrane</keyword>
<dbReference type="EMBL" id="JAPMOU010000006">
    <property type="protein sequence ID" value="MDE1461701.1"/>
    <property type="molecule type" value="Genomic_DNA"/>
</dbReference>
<name>A0ABT5U6U4_9GAMM</name>
<proteinExistence type="predicted"/>
<gene>
    <name evidence="3" type="ORF">ORQ98_06945</name>
</gene>
<keyword evidence="1" id="KW-1133">Transmembrane helix</keyword>
<accession>A0ABT5U6U4</accession>
<dbReference type="PANTHER" id="PTHR36129:SF1">
    <property type="entry name" value="ORGANIC SOLUTE TRANSPORTER SUBUNIT BETA"/>
    <property type="match status" value="1"/>
</dbReference>
<feature type="domain" description="Ricin B lectin" evidence="2">
    <location>
        <begin position="373"/>
        <end position="491"/>
    </location>
</feature>
<dbReference type="InterPro" id="IPR052678">
    <property type="entry name" value="OST-beta_subunit"/>
</dbReference>
<dbReference type="InterPro" id="IPR000772">
    <property type="entry name" value="Ricin_B_lectin"/>
</dbReference>
<dbReference type="Proteomes" id="UP001528823">
    <property type="component" value="Unassembled WGS sequence"/>
</dbReference>
<dbReference type="PROSITE" id="PS50231">
    <property type="entry name" value="RICIN_B_LECTIN"/>
    <property type="match status" value="3"/>
</dbReference>
<reference evidence="3 4" key="1">
    <citation type="submission" date="2022-11" db="EMBL/GenBank/DDBJ databases">
        <title>Spartinivicinus poritis sp. nov., isolated from scleractinian coral Porites lutea.</title>
        <authorList>
            <person name="Zhang G."/>
            <person name="Cai L."/>
            <person name="Wei Q."/>
        </authorList>
    </citation>
    <scope>NUCLEOTIDE SEQUENCE [LARGE SCALE GENOMIC DNA]</scope>
    <source>
        <strain evidence="3 4">A2-2</strain>
    </source>
</reference>
<evidence type="ECO:0000313" key="4">
    <source>
        <dbReference type="Proteomes" id="UP001528823"/>
    </source>
</evidence>
<feature type="domain" description="Ricin B lectin" evidence="2">
    <location>
        <begin position="222"/>
        <end position="353"/>
    </location>
</feature>
<dbReference type="PANTHER" id="PTHR36129">
    <property type="entry name" value="ORGANIC SOLUTE TRANSPORTER SUBUNIT BETA-RELATED"/>
    <property type="match status" value="1"/>
</dbReference>
<keyword evidence="1" id="KW-0472">Membrane</keyword>
<keyword evidence="4" id="KW-1185">Reference proteome</keyword>
<evidence type="ECO:0000313" key="3">
    <source>
        <dbReference type="EMBL" id="MDE1461701.1"/>
    </source>
</evidence>
<dbReference type="SUPFAM" id="SSF50370">
    <property type="entry name" value="Ricin B-like lectins"/>
    <property type="match status" value="3"/>
</dbReference>
<protein>
    <submittedName>
        <fullName evidence="3">Ricin-type beta-trefoil lectin domain protein</fullName>
    </submittedName>
</protein>
<dbReference type="RefSeq" id="WP_274688062.1">
    <property type="nucleotide sequence ID" value="NZ_JAPMOU010000006.1"/>
</dbReference>
<feature type="domain" description="Ricin B lectin" evidence="2">
    <location>
        <begin position="72"/>
        <end position="198"/>
    </location>
</feature>
<dbReference type="Pfam" id="PF00652">
    <property type="entry name" value="Ricin_B_lectin"/>
    <property type="match status" value="3"/>
</dbReference>
<feature type="transmembrane region" description="Helical" evidence="1">
    <location>
        <begin position="12"/>
        <end position="33"/>
    </location>
</feature>
<comment type="caution">
    <text evidence="3">The sequence shown here is derived from an EMBL/GenBank/DDBJ whole genome shotgun (WGS) entry which is preliminary data.</text>
</comment>
<dbReference type="InterPro" id="IPR035992">
    <property type="entry name" value="Ricin_B-like_lectins"/>
</dbReference>